<comment type="caution">
    <text evidence="9">The sequence shown here is derived from an EMBL/GenBank/DDBJ whole genome shotgun (WGS) entry which is preliminary data.</text>
</comment>
<feature type="compositionally biased region" description="Pro residues" evidence="5">
    <location>
        <begin position="63"/>
        <end position="93"/>
    </location>
</feature>
<feature type="domain" description="DUF1707" evidence="8">
    <location>
        <begin position="10"/>
        <end position="62"/>
    </location>
</feature>
<reference evidence="9 10" key="1">
    <citation type="submission" date="2022-06" db="EMBL/GenBank/DDBJ databases">
        <title>Genomic Encyclopedia of Type Strains, Phase I: the one thousand microbial genomes (KMG-I) project.</title>
        <authorList>
            <person name="Kyrpides N."/>
        </authorList>
    </citation>
    <scope>NUCLEOTIDE SEQUENCE [LARGE SCALE GENOMIC DNA]</scope>
    <source>
        <strain evidence="9 10">DSM 43889</strain>
    </source>
</reference>
<protein>
    <submittedName>
        <fullName evidence="9">TM2 domain-containing protein</fullName>
    </submittedName>
</protein>
<dbReference type="InterPro" id="IPR012551">
    <property type="entry name" value="DUF1707_SHOCT-like"/>
</dbReference>
<feature type="region of interest" description="Disordered" evidence="5">
    <location>
        <begin position="60"/>
        <end position="93"/>
    </location>
</feature>
<evidence type="ECO:0000313" key="9">
    <source>
        <dbReference type="EMBL" id="MCP2331570.1"/>
    </source>
</evidence>
<accession>A0ABT1JGD5</accession>
<evidence type="ECO:0000256" key="6">
    <source>
        <dbReference type="SAM" id="Phobius"/>
    </source>
</evidence>
<keyword evidence="10" id="KW-1185">Reference proteome</keyword>
<gene>
    <name evidence="9" type="ORF">G443_001840</name>
</gene>
<dbReference type="InterPro" id="IPR007829">
    <property type="entry name" value="TM2"/>
</dbReference>
<evidence type="ECO:0000256" key="1">
    <source>
        <dbReference type="ARBA" id="ARBA00004141"/>
    </source>
</evidence>
<evidence type="ECO:0000259" key="7">
    <source>
        <dbReference type="Pfam" id="PF05154"/>
    </source>
</evidence>
<dbReference type="EMBL" id="AUBJ02000001">
    <property type="protein sequence ID" value="MCP2331570.1"/>
    <property type="molecule type" value="Genomic_DNA"/>
</dbReference>
<feature type="domain" description="TM2" evidence="7">
    <location>
        <begin position="101"/>
        <end position="151"/>
    </location>
</feature>
<dbReference type="Pfam" id="PF05154">
    <property type="entry name" value="TM2"/>
    <property type="match status" value="1"/>
</dbReference>
<feature type="transmembrane region" description="Helical" evidence="6">
    <location>
        <begin position="134"/>
        <end position="157"/>
    </location>
</feature>
<sequence length="168" mass="18169">MVATKKPDSLRIGTLEREAAVAALGDHLGAGRLDLEEYEERMRSASAAKTRGELIRLFEDLPGPLPEPLRDAPPPPPPPPPTPVVLNPAPPPARFEEEFSPKSKVVAGVLQIVPGFGIGRIYTGRVALGLAQLVTVPLFGLGVLWCWIDGIILLAYGGRDREGRRLRE</sequence>
<name>A0ABT1JGD5_ACTCY</name>
<organism evidence="9 10">
    <name type="scientific">Actinoalloteichus caeruleus DSM 43889</name>
    <dbReference type="NCBI Taxonomy" id="1120930"/>
    <lineage>
        <taxon>Bacteria</taxon>
        <taxon>Bacillati</taxon>
        <taxon>Actinomycetota</taxon>
        <taxon>Actinomycetes</taxon>
        <taxon>Pseudonocardiales</taxon>
        <taxon>Pseudonocardiaceae</taxon>
        <taxon>Actinoalloteichus</taxon>
        <taxon>Actinoalloteichus cyanogriseus</taxon>
    </lineage>
</organism>
<keyword evidence="4 6" id="KW-0472">Membrane</keyword>
<evidence type="ECO:0000256" key="5">
    <source>
        <dbReference type="SAM" id="MobiDB-lite"/>
    </source>
</evidence>
<dbReference type="Pfam" id="PF08044">
    <property type="entry name" value="DUF1707"/>
    <property type="match status" value="1"/>
</dbReference>
<evidence type="ECO:0000256" key="2">
    <source>
        <dbReference type="ARBA" id="ARBA00022692"/>
    </source>
</evidence>
<proteinExistence type="predicted"/>
<keyword evidence="3 6" id="KW-1133">Transmembrane helix</keyword>
<evidence type="ECO:0000259" key="8">
    <source>
        <dbReference type="Pfam" id="PF08044"/>
    </source>
</evidence>
<evidence type="ECO:0000313" key="10">
    <source>
        <dbReference type="Proteomes" id="UP000791080"/>
    </source>
</evidence>
<evidence type="ECO:0000256" key="4">
    <source>
        <dbReference type="ARBA" id="ARBA00023136"/>
    </source>
</evidence>
<dbReference type="Proteomes" id="UP000791080">
    <property type="component" value="Unassembled WGS sequence"/>
</dbReference>
<keyword evidence="2 6" id="KW-0812">Transmembrane</keyword>
<comment type="subcellular location">
    <subcellularLocation>
        <location evidence="1">Membrane</location>
        <topology evidence="1">Multi-pass membrane protein</topology>
    </subcellularLocation>
</comment>
<evidence type="ECO:0000256" key="3">
    <source>
        <dbReference type="ARBA" id="ARBA00022989"/>
    </source>
</evidence>